<proteinExistence type="predicted"/>
<protein>
    <submittedName>
        <fullName evidence="3">Mobile element protein</fullName>
    </submittedName>
</protein>
<dbReference type="GO" id="GO:0006313">
    <property type="term" value="P:DNA transposition"/>
    <property type="evidence" value="ECO:0007669"/>
    <property type="project" value="InterPro"/>
</dbReference>
<dbReference type="NCBIfam" id="NF033538">
    <property type="entry name" value="transpos_IS91"/>
    <property type="match status" value="1"/>
</dbReference>
<dbReference type="EMBL" id="KP795460">
    <property type="protein sequence ID" value="AKN35965.1"/>
    <property type="molecule type" value="Genomic_DNA"/>
</dbReference>
<dbReference type="InterPro" id="IPR026889">
    <property type="entry name" value="Zn_Tnp"/>
</dbReference>
<dbReference type="Pfam" id="PF04986">
    <property type="entry name" value="Y2_Tnp"/>
    <property type="match status" value="1"/>
</dbReference>
<dbReference type="Pfam" id="PF14319">
    <property type="entry name" value="Zn_Tnp_IS91"/>
    <property type="match status" value="1"/>
</dbReference>
<reference evidence="3" key="1">
    <citation type="journal article" date="2015" name="MBio">
        <title>Eco-Evolutionary Dynamics of Episomes among Ecologically Cohesive Bacterial Populations.</title>
        <authorList>
            <person name="Xue H."/>
            <person name="Cordero O.X."/>
            <person name="Camas F.M."/>
            <person name="Trimble W."/>
            <person name="Meyer F."/>
            <person name="Guglielmini J."/>
            <person name="Rocha E.P."/>
            <person name="Polz M.F."/>
        </authorList>
    </citation>
    <scope>NUCLEOTIDE SEQUENCE</scope>
    <source>
        <strain evidence="3">FF_112</strain>
    </source>
</reference>
<dbReference type="InterPro" id="IPR054832">
    <property type="entry name" value="transpos_IS91"/>
</dbReference>
<dbReference type="PANTHER" id="PTHR37023">
    <property type="entry name" value="TRANSPOSASE"/>
    <property type="match status" value="1"/>
</dbReference>
<evidence type="ECO:0000313" key="3">
    <source>
        <dbReference type="EMBL" id="AKN35965.1"/>
    </source>
</evidence>
<evidence type="ECO:0000259" key="2">
    <source>
        <dbReference type="Pfam" id="PF14319"/>
    </source>
</evidence>
<feature type="domain" description="Transposase zinc-binding" evidence="2">
    <location>
        <begin position="32"/>
        <end position="120"/>
    </location>
</feature>
<feature type="domain" description="Transposase IS801/IS1294" evidence="1">
    <location>
        <begin position="158"/>
        <end position="336"/>
    </location>
</feature>
<dbReference type="GO" id="GO:0003677">
    <property type="term" value="F:DNA binding"/>
    <property type="evidence" value="ECO:0007669"/>
    <property type="project" value="InterPro"/>
</dbReference>
<dbReference type="InterPro" id="IPR007069">
    <property type="entry name" value="Transposase_32"/>
</dbReference>
<dbReference type="AlphaFoldDB" id="A0A0H3ZJ82"/>
<name>A0A0H3ZJ82_9VIBR</name>
<sequence>MVQYSGRRRRHHTPKEFVPRATKLLFEKDNAWEKVLWKHAQTFSLWQITCVERMLACGTNMMGAKHYDCGTPDCPHTKVICQSCKTKACSSCGTKSTEQWIHTQLDVMPDCEHQHVTFTMPSELWPIFEANPTLLNDLFSLAADTLLKWAKNHGLEVGVFGALHTYGRALNWHPHIHLSVTRGGLDKHNSWAPIYFKKKHVEYHWRRTLIRLLRQQYDDLNLSTSTTNHIQDYRQWNVFLERQYQRYWNIHFAKKTKELKQTVNYLGRYLKRPPISASRLRHYSGGTVVFKYLDHRDGTHKTKTLSQEEMILRYVSHIPQHHFKMVRYYGFLSNRKRGRLLPLVYLALEKKSLKQAEPLTYAKQYKGFTGNDPYQCVLCGGRMEFTGFMKGPKNDQLLDNRRMSMREARRLGVAA</sequence>
<dbReference type="PANTHER" id="PTHR37023:SF1">
    <property type="entry name" value="ISSOD25 TRANSPOSASE TNPA_ISSOD25"/>
    <property type="match status" value="1"/>
</dbReference>
<organism evidence="3">
    <name type="scientific">Vibrio tasmaniensis</name>
    <dbReference type="NCBI Taxonomy" id="212663"/>
    <lineage>
        <taxon>Bacteria</taxon>
        <taxon>Pseudomonadati</taxon>
        <taxon>Pseudomonadota</taxon>
        <taxon>Gammaproteobacteria</taxon>
        <taxon>Vibrionales</taxon>
        <taxon>Vibrionaceae</taxon>
        <taxon>Vibrio</taxon>
    </lineage>
</organism>
<evidence type="ECO:0000259" key="1">
    <source>
        <dbReference type="Pfam" id="PF04986"/>
    </source>
</evidence>
<accession>A0A0H3ZJ82</accession>
<dbReference type="GO" id="GO:0004803">
    <property type="term" value="F:transposase activity"/>
    <property type="evidence" value="ECO:0007669"/>
    <property type="project" value="InterPro"/>
</dbReference>